<evidence type="ECO:0000313" key="1">
    <source>
        <dbReference type="EMBL" id="GMG25467.1"/>
    </source>
</evidence>
<dbReference type="Proteomes" id="UP001165063">
    <property type="component" value="Unassembled WGS sequence"/>
</dbReference>
<dbReference type="EMBL" id="BSXU01001257">
    <property type="protein sequence ID" value="GMG25467.1"/>
    <property type="molecule type" value="Genomic_DNA"/>
</dbReference>
<organism evidence="1 2">
    <name type="scientific">Ambrosiozyma monospora</name>
    <name type="common">Yeast</name>
    <name type="synonym">Endomycopsis monosporus</name>
    <dbReference type="NCBI Taxonomy" id="43982"/>
    <lineage>
        <taxon>Eukaryota</taxon>
        <taxon>Fungi</taxon>
        <taxon>Dikarya</taxon>
        <taxon>Ascomycota</taxon>
        <taxon>Saccharomycotina</taxon>
        <taxon>Pichiomycetes</taxon>
        <taxon>Pichiales</taxon>
        <taxon>Pichiaceae</taxon>
        <taxon>Ambrosiozyma</taxon>
    </lineage>
</organism>
<name>A0A9W6YXY3_AMBMO</name>
<protein>
    <submittedName>
        <fullName evidence="1">Unnamed protein product</fullName>
    </submittedName>
</protein>
<accession>A0A9W6YXY3</accession>
<reference evidence="1" key="1">
    <citation type="submission" date="2023-04" db="EMBL/GenBank/DDBJ databases">
        <title>Ambrosiozyma monospora NBRC 1965.</title>
        <authorList>
            <person name="Ichikawa N."/>
            <person name="Sato H."/>
            <person name="Tonouchi N."/>
        </authorList>
    </citation>
    <scope>NUCLEOTIDE SEQUENCE</scope>
    <source>
        <strain evidence="1">NBRC 1965</strain>
    </source>
</reference>
<gene>
    <name evidence="1" type="ORF">Amon01_000310800</name>
</gene>
<dbReference type="AlphaFoldDB" id="A0A9W6YXY3"/>
<comment type="caution">
    <text evidence="1">The sequence shown here is derived from an EMBL/GenBank/DDBJ whole genome shotgun (WGS) entry which is preliminary data.</text>
</comment>
<keyword evidence="2" id="KW-1185">Reference proteome</keyword>
<evidence type="ECO:0000313" key="2">
    <source>
        <dbReference type="Proteomes" id="UP001165063"/>
    </source>
</evidence>
<sequence length="87" mass="9755">MYVTRQDEQTAKSLWVISRRDRCLGLGLGLGLKKLEVWSIVLPRVVDAAIVAVIAVISEADSIADGIFDLEPESSKDYHVWMNHFLV</sequence>
<proteinExistence type="predicted"/>